<dbReference type="SUPFAM" id="SSF143011">
    <property type="entry name" value="RelE-like"/>
    <property type="match status" value="1"/>
</dbReference>
<dbReference type="EMBL" id="JQ844166">
    <property type="protein sequence ID" value="AGS51622.1"/>
    <property type="molecule type" value="Genomic_DNA"/>
</dbReference>
<dbReference type="Gene3D" id="3.30.2310.20">
    <property type="entry name" value="RelE-like"/>
    <property type="match status" value="1"/>
</dbReference>
<proteinExistence type="predicted"/>
<evidence type="ECO:0000313" key="1">
    <source>
        <dbReference type="EMBL" id="AGS51622.1"/>
    </source>
</evidence>
<organism evidence="1">
    <name type="scientific">uncultured bacterium contig00017</name>
    <dbReference type="NCBI Taxonomy" id="1181508"/>
    <lineage>
        <taxon>Bacteria</taxon>
        <taxon>environmental samples</taxon>
    </lineage>
</organism>
<protein>
    <recommendedName>
        <fullName evidence="2">Type II toxin-antitoxin system RelE/ParE family toxin</fullName>
    </recommendedName>
</protein>
<evidence type="ECO:0008006" key="2">
    <source>
        <dbReference type="Google" id="ProtNLM"/>
    </source>
</evidence>
<sequence length="53" mass="6162">MEDWEGDIIGLAGRKNEYRLKIPPYRIIFSYVKGEDIITVTKIDTRGDVYKKG</sequence>
<accession>A0A806JYM2</accession>
<dbReference type="InterPro" id="IPR035093">
    <property type="entry name" value="RelE/ParE_toxin_dom_sf"/>
</dbReference>
<reference evidence="1" key="1">
    <citation type="submission" date="2012-03" db="EMBL/GenBank/DDBJ databases">
        <title>Functional metagenomics reveals considerable lignocellulase gene clusters in the gut microbiome of a wood-feeding higher termite.</title>
        <authorList>
            <person name="Liu N."/>
        </authorList>
    </citation>
    <scope>NUCLEOTIDE SEQUENCE</scope>
</reference>
<dbReference type="AlphaFoldDB" id="A0A806JYM2"/>
<name>A0A806JYM2_9BACT</name>